<reference evidence="1 2" key="1">
    <citation type="submission" date="2018-01" db="EMBL/GenBank/DDBJ databases">
        <title>Co-occurrence of chitin degradation, pigmentation and bioactivity in marine Pseudoalteromonas.</title>
        <authorList>
            <person name="Paulsen S."/>
            <person name="Gram L."/>
            <person name="Machado H."/>
        </authorList>
    </citation>
    <scope>NUCLEOTIDE SEQUENCE [LARGE SCALE GENOMIC DNA]</scope>
    <source>
        <strain evidence="1 2">S3898</strain>
    </source>
</reference>
<protein>
    <submittedName>
        <fullName evidence="1">Uncharacterized protein</fullName>
    </submittedName>
</protein>
<organism evidence="1 2">
    <name type="scientific">Pseudoalteromonas phenolica</name>
    <dbReference type="NCBI Taxonomy" id="161398"/>
    <lineage>
        <taxon>Bacteria</taxon>
        <taxon>Pseudomonadati</taxon>
        <taxon>Pseudomonadota</taxon>
        <taxon>Gammaproteobacteria</taxon>
        <taxon>Alteromonadales</taxon>
        <taxon>Pseudoalteromonadaceae</taxon>
        <taxon>Pseudoalteromonas</taxon>
    </lineage>
</organism>
<gene>
    <name evidence="1" type="ORF">C1E23_11635</name>
</gene>
<dbReference type="RefSeq" id="WP_130255729.1">
    <property type="nucleotide sequence ID" value="NZ_PPSX01000040.1"/>
</dbReference>
<comment type="caution">
    <text evidence="1">The sequence shown here is derived from an EMBL/GenBank/DDBJ whole genome shotgun (WGS) entry which is preliminary data.</text>
</comment>
<dbReference type="Proteomes" id="UP000291338">
    <property type="component" value="Unassembled WGS sequence"/>
</dbReference>
<dbReference type="AlphaFoldDB" id="A0A4Q7IMA3"/>
<proteinExistence type="predicted"/>
<name>A0A4Q7IMA3_9GAMM</name>
<dbReference type="EMBL" id="PPSX01000040">
    <property type="protein sequence ID" value="RZQ52911.1"/>
    <property type="molecule type" value="Genomic_DNA"/>
</dbReference>
<evidence type="ECO:0000313" key="1">
    <source>
        <dbReference type="EMBL" id="RZQ52911.1"/>
    </source>
</evidence>
<sequence length="368" mass="41650">MTKQYGPSIYIPTDKNIFDALQHKKITQSILVSFLRKRGIFVSNAASKDELVNYTAALTFDFNDFKEIAKHLENPNRKEKVTRTSIQTTSSTQEVLAACQQVKDKSEDEGDTIKVVKDGDTTKLIVTYTDTDFTKTELRQRTRKTCEVDVMTGDNEVTLRMPANKKAREVALKFKTNLESIKGEVLQEEVVSLENIVKPEARSYFFDMLIKSINGYSFDNVSHVDVFHDPDSSLDEEDDDEADGSSFAGYITKAALAGSGVLESSEFNQLHNRGFYIYRIIWTSIESLTGGDKIELEAQFGSPSSCTDFKYLLRGVFNYNDRNKAHNVTKRTPTPREVNQINELLEKAAKTAYEAVIKKFVESENEKN</sequence>
<evidence type="ECO:0000313" key="2">
    <source>
        <dbReference type="Proteomes" id="UP000291338"/>
    </source>
</evidence>
<accession>A0A4Q7IMA3</accession>